<evidence type="ECO:0000313" key="2">
    <source>
        <dbReference type="Proteomes" id="UP000006322"/>
    </source>
</evidence>
<organism evidence="1 2">
    <name type="scientific">Paraglaciecola polaris LMG 21857</name>
    <dbReference type="NCBI Taxonomy" id="1129793"/>
    <lineage>
        <taxon>Bacteria</taxon>
        <taxon>Pseudomonadati</taxon>
        <taxon>Pseudomonadota</taxon>
        <taxon>Gammaproteobacteria</taxon>
        <taxon>Alteromonadales</taxon>
        <taxon>Alteromonadaceae</taxon>
        <taxon>Paraglaciecola</taxon>
    </lineage>
</organism>
<accession>K7AH63</accession>
<proteinExistence type="predicted"/>
<evidence type="ECO:0000313" key="1">
    <source>
        <dbReference type="EMBL" id="GAC34605.1"/>
    </source>
</evidence>
<dbReference type="EMBL" id="BAER01000115">
    <property type="protein sequence ID" value="GAC34605.1"/>
    <property type="molecule type" value="Genomic_DNA"/>
</dbReference>
<gene>
    <name evidence="1" type="ORF">GPLA_3720</name>
</gene>
<name>K7AH63_9ALTE</name>
<keyword evidence="2" id="KW-1185">Reference proteome</keyword>
<dbReference type="AlphaFoldDB" id="K7AH63"/>
<sequence length="37" mass="3913">MLITQGISGYFTAQSSVALPPSLLAGFTSKLVQQLLM</sequence>
<reference evidence="2" key="1">
    <citation type="journal article" date="2014" name="Environ. Microbiol.">
        <title>Comparative genomics of the marine bacterial genus Glaciecola reveals the high degree of genomic diversity and genomic characteristic for cold adaptation.</title>
        <authorList>
            <person name="Qin Q.L."/>
            <person name="Xie B.B."/>
            <person name="Yu Y."/>
            <person name="Shu Y.L."/>
            <person name="Rong J.C."/>
            <person name="Zhang Y.J."/>
            <person name="Zhao D.L."/>
            <person name="Chen X.L."/>
            <person name="Zhang X.Y."/>
            <person name="Chen B."/>
            <person name="Zhou B.C."/>
            <person name="Zhang Y.Z."/>
        </authorList>
    </citation>
    <scope>NUCLEOTIDE SEQUENCE [LARGE SCALE GENOMIC DNA]</scope>
    <source>
        <strain evidence="2">LMG 21857</strain>
    </source>
</reference>
<dbReference type="STRING" id="1129793.GPLA_3720"/>
<dbReference type="Proteomes" id="UP000006322">
    <property type="component" value="Unassembled WGS sequence"/>
</dbReference>
<protein>
    <submittedName>
        <fullName evidence="1">Uncharacterized protein</fullName>
    </submittedName>
</protein>
<comment type="caution">
    <text evidence="1">The sequence shown here is derived from an EMBL/GenBank/DDBJ whole genome shotgun (WGS) entry which is preliminary data.</text>
</comment>